<evidence type="ECO:0000313" key="1">
    <source>
        <dbReference type="EMBL" id="RAI75865.1"/>
    </source>
</evidence>
<name>A0A327NMB4_9BACT</name>
<comment type="caution">
    <text evidence="1">The sequence shown here is derived from an EMBL/GenBank/DDBJ whole genome shotgun (WGS) entry which is preliminary data.</text>
</comment>
<reference evidence="1 2" key="1">
    <citation type="submission" date="2018-06" db="EMBL/GenBank/DDBJ databases">
        <title>Spirosoma sp. HMF3257 Genome sequencing and assembly.</title>
        <authorList>
            <person name="Kang H."/>
            <person name="Cha I."/>
            <person name="Kim H."/>
            <person name="Kang J."/>
            <person name="Joh K."/>
        </authorList>
    </citation>
    <scope>NUCLEOTIDE SEQUENCE [LARGE SCALE GENOMIC DNA]</scope>
    <source>
        <strain evidence="1 2">HMF3257</strain>
    </source>
</reference>
<dbReference type="AlphaFoldDB" id="A0A327NMB4"/>
<proteinExistence type="predicted"/>
<protein>
    <submittedName>
        <fullName evidence="1">Uncharacterized protein</fullName>
    </submittedName>
</protein>
<sequence length="313" mass="36545">MRNITNWLKQLLLSLDSAVSNLINSYWTSADTTMKAAWIATLTTLLVVGLQSWQQKKRDEEQQNSTEQKKMKYLNFIIQDTYKIVEFYNSNSQKLVNTFNINPFLIEEYSHYSAQSLEVIVNKLNQEDYYLASTTQLKGDDIAEVFLIYNALYLQIKDTKGHHIAEMEKLKQTQDDFSNSISDLQESINKLLLTKNFNSDKEKLGQRQLNELMGKIKPIILKDQPYKSRLFDSKNVFIEPVIKTLEPYDGIEGDLRNVLLKAYDARIKYNLCVVHLRNMIDYITTNGKEINYEITRIKELTEPLEAYIKKLPK</sequence>
<accession>A0A327NMB4</accession>
<dbReference type="Proteomes" id="UP000249016">
    <property type="component" value="Unassembled WGS sequence"/>
</dbReference>
<evidence type="ECO:0000313" key="2">
    <source>
        <dbReference type="Proteomes" id="UP000249016"/>
    </source>
</evidence>
<dbReference type="EMBL" id="QLII01000001">
    <property type="protein sequence ID" value="RAI75865.1"/>
    <property type="molecule type" value="Genomic_DNA"/>
</dbReference>
<gene>
    <name evidence="1" type="ORF">HMF3257_19940</name>
</gene>
<keyword evidence="2" id="KW-1185">Reference proteome</keyword>
<organism evidence="1 2">
    <name type="scientific">Spirosoma telluris</name>
    <dbReference type="NCBI Taxonomy" id="2183553"/>
    <lineage>
        <taxon>Bacteria</taxon>
        <taxon>Pseudomonadati</taxon>
        <taxon>Bacteroidota</taxon>
        <taxon>Cytophagia</taxon>
        <taxon>Cytophagales</taxon>
        <taxon>Cytophagaceae</taxon>
        <taxon>Spirosoma</taxon>
    </lineage>
</organism>